<feature type="domain" description="Ribosomal RNA large subunit methyltransferase K/L-like methyltransferase" evidence="1">
    <location>
        <begin position="320"/>
        <end position="473"/>
    </location>
</feature>
<evidence type="ECO:0000313" key="3">
    <source>
        <dbReference type="Proteomes" id="UP000637513"/>
    </source>
</evidence>
<dbReference type="InterPro" id="IPR000241">
    <property type="entry name" value="RlmKL-like_Mtase"/>
</dbReference>
<name>A0ABR7MRJ5_9FIRM</name>
<keyword evidence="2" id="KW-0808">Transferase</keyword>
<dbReference type="InterPro" id="IPR029063">
    <property type="entry name" value="SAM-dependent_MTases_sf"/>
</dbReference>
<dbReference type="EMBL" id="JACRSW010000007">
    <property type="protein sequence ID" value="MBC8556428.1"/>
    <property type="molecule type" value="Genomic_DNA"/>
</dbReference>
<evidence type="ECO:0000313" key="2">
    <source>
        <dbReference type="EMBL" id="MBC8556428.1"/>
    </source>
</evidence>
<organism evidence="2 3">
    <name type="scientific">Jutongia hominis</name>
    <dbReference type="NCBI Taxonomy" id="2763664"/>
    <lineage>
        <taxon>Bacteria</taxon>
        <taxon>Bacillati</taxon>
        <taxon>Bacillota</taxon>
        <taxon>Clostridia</taxon>
        <taxon>Lachnospirales</taxon>
        <taxon>Lachnospiraceae</taxon>
        <taxon>Jutongia</taxon>
    </lineage>
</organism>
<dbReference type="GO" id="GO:0008168">
    <property type="term" value="F:methyltransferase activity"/>
    <property type="evidence" value="ECO:0007669"/>
    <property type="project" value="UniProtKB-KW"/>
</dbReference>
<sequence>MIDALLTRLKDGIEIRQTLSKIRQAIKDEEAFSDLYNIMWDQTNLLIPLLQSEDAKTRKNTALLMGDLAMDDFLEPLFTAYQKEETLFVRGSYLTAMKNFDYEELLPKLHKQYDKLCTQKTAEENKKHIEEEIRLLRELIIEEEGIPMHTFTGMNRKHQCVLLTNRNHADFVATQLTELGLKPTVFSAGVHVVTDALEPLLSLRTYQEMLFEPDMLKPCSFDAKAIVSMLLQSDLLTFLQQDHKGDTPFYYRIELKSNKDLRFKSDLTKKIASTLELESNRMLLNSPSHYEIELRIIENEEGNCSIMVKYFTLPDHRFSYRTESVAASIKPTDAALLAALAQPYMAEDAQVLDPFCGVGTMLIERQKIQKANTSYGIDIYPTAIAKAQENTQNAGQIIHYINKDFFNFTHEYLFDEIFTNMPFAAGKTTQQEIVQLYEQFFKKIPSLLTKEGKVILYTHNATEAKKIAAKNSYKLLAAFPYRNKPRTDLLIFSR</sequence>
<keyword evidence="3" id="KW-1185">Reference proteome</keyword>
<keyword evidence="2" id="KW-0489">Methyltransferase</keyword>
<dbReference type="PANTHER" id="PTHR14911:SF13">
    <property type="entry name" value="TRNA (GUANINE(6)-N2)-METHYLTRANSFERASE THUMP3"/>
    <property type="match status" value="1"/>
</dbReference>
<reference evidence="2 3" key="1">
    <citation type="submission" date="2020-08" db="EMBL/GenBank/DDBJ databases">
        <title>Genome public.</title>
        <authorList>
            <person name="Liu C."/>
            <person name="Sun Q."/>
        </authorList>
    </citation>
    <scope>NUCLEOTIDE SEQUENCE [LARGE SCALE GENOMIC DNA]</scope>
    <source>
        <strain evidence="2 3">BX3</strain>
    </source>
</reference>
<evidence type="ECO:0000259" key="1">
    <source>
        <dbReference type="Pfam" id="PF01170"/>
    </source>
</evidence>
<dbReference type="Proteomes" id="UP000637513">
    <property type="component" value="Unassembled WGS sequence"/>
</dbReference>
<proteinExistence type="predicted"/>
<dbReference type="Pfam" id="PF01170">
    <property type="entry name" value="UPF0020"/>
    <property type="match status" value="1"/>
</dbReference>
<dbReference type="PANTHER" id="PTHR14911">
    <property type="entry name" value="THUMP DOMAIN-CONTAINING"/>
    <property type="match status" value="1"/>
</dbReference>
<dbReference type="SUPFAM" id="SSF53335">
    <property type="entry name" value="S-adenosyl-L-methionine-dependent methyltransferases"/>
    <property type="match status" value="1"/>
</dbReference>
<dbReference type="GO" id="GO:0032259">
    <property type="term" value="P:methylation"/>
    <property type="evidence" value="ECO:0007669"/>
    <property type="project" value="UniProtKB-KW"/>
</dbReference>
<protein>
    <submittedName>
        <fullName evidence="2">Methyltransferase</fullName>
    </submittedName>
</protein>
<gene>
    <name evidence="2" type="ORF">H8700_01700</name>
</gene>
<accession>A0ABR7MRJ5</accession>
<comment type="caution">
    <text evidence="2">The sequence shown here is derived from an EMBL/GenBank/DDBJ whole genome shotgun (WGS) entry which is preliminary data.</text>
</comment>
<dbReference type="CDD" id="cd02440">
    <property type="entry name" value="AdoMet_MTases"/>
    <property type="match status" value="1"/>
</dbReference>
<dbReference type="RefSeq" id="WP_249302596.1">
    <property type="nucleotide sequence ID" value="NZ_JACRSW010000007.1"/>
</dbReference>
<dbReference type="Gene3D" id="3.40.50.150">
    <property type="entry name" value="Vaccinia Virus protein VP39"/>
    <property type="match status" value="1"/>
</dbReference>